<accession>A0A840B4Y6</accession>
<dbReference type="InterPro" id="IPR022312">
    <property type="entry name" value="DNA_pol_X"/>
</dbReference>
<dbReference type="GO" id="GO:0006281">
    <property type="term" value="P:DNA repair"/>
    <property type="evidence" value="ECO:0007669"/>
    <property type="project" value="InterPro"/>
</dbReference>
<feature type="domain" description="Crossover junction endonuclease MUS81-like HHH" evidence="1">
    <location>
        <begin position="16"/>
        <end position="91"/>
    </location>
</feature>
<dbReference type="EMBL" id="JACIEA010000001">
    <property type="protein sequence ID" value="MBB3943255.1"/>
    <property type="molecule type" value="Genomic_DNA"/>
</dbReference>
<dbReference type="AlphaFoldDB" id="A0A840B4Y6"/>
<dbReference type="SUPFAM" id="SSF47781">
    <property type="entry name" value="RuvA domain 2-like"/>
    <property type="match status" value="1"/>
</dbReference>
<gene>
    <name evidence="2" type="ORF">GGR91_001477</name>
</gene>
<dbReference type="InterPro" id="IPR010994">
    <property type="entry name" value="RuvA_2-like"/>
</dbReference>
<sequence length="296" mass="32387">MSSARTVRNHTNGFETNATIASHLREAAALLKAQQASPYRSLAYLKAASTIEKLGEDISVVAKRGMSALDALPNVGLGIGAAILEMLSTGQWSQLDRMRGTLKPEAAFQIVPGIGPVLAHEIHEYLHVDTLEALEAAAHDGRLAQVPGIGPKRLSIIRIALNEILSQRGTRRTVHRPHTLPPIALLLSVDLEYRTKARDGQLRLIAPKRLNPEGRAWLPILHTEIEPWHFTALYSNTALAHQLGKTNDWVIIFYGTGNQPEGQCTVVTETSGALKGQRVVRGREDESKQIARAICH</sequence>
<dbReference type="Proteomes" id="UP000581447">
    <property type="component" value="Unassembled WGS sequence"/>
</dbReference>
<evidence type="ECO:0000313" key="2">
    <source>
        <dbReference type="EMBL" id="MBB3943255.1"/>
    </source>
</evidence>
<name>A0A840B4Y6_9SPHN</name>
<dbReference type="SUPFAM" id="SSF47802">
    <property type="entry name" value="DNA polymerase beta, N-terminal domain-like"/>
    <property type="match status" value="1"/>
</dbReference>
<organism evidence="2 3">
    <name type="scientific">Sphingorhabdus rigui</name>
    <dbReference type="NCBI Taxonomy" id="1282858"/>
    <lineage>
        <taxon>Bacteria</taxon>
        <taxon>Pseudomonadati</taxon>
        <taxon>Pseudomonadota</taxon>
        <taxon>Alphaproteobacteria</taxon>
        <taxon>Sphingomonadales</taxon>
        <taxon>Sphingomonadaceae</taxon>
        <taxon>Sphingorhabdus</taxon>
    </lineage>
</organism>
<dbReference type="PANTHER" id="PTHR11276">
    <property type="entry name" value="DNA POLYMERASE TYPE-X FAMILY MEMBER"/>
    <property type="match status" value="1"/>
</dbReference>
<comment type="caution">
    <text evidence="2">The sequence shown here is derived from an EMBL/GenBank/DDBJ whole genome shotgun (WGS) entry which is preliminary data.</text>
</comment>
<evidence type="ECO:0000313" key="3">
    <source>
        <dbReference type="Proteomes" id="UP000581447"/>
    </source>
</evidence>
<dbReference type="RefSeq" id="WP_183941453.1">
    <property type="nucleotide sequence ID" value="NZ_BAABBG010000002.1"/>
</dbReference>
<dbReference type="Pfam" id="PF14520">
    <property type="entry name" value="HHH_5"/>
    <property type="match status" value="1"/>
</dbReference>
<proteinExistence type="predicted"/>
<protein>
    <recommendedName>
        <fullName evidence="1">Crossover junction endonuclease MUS81-like HHH domain-containing protein</fullName>
    </recommendedName>
</protein>
<dbReference type="GO" id="GO:0003677">
    <property type="term" value="F:DNA binding"/>
    <property type="evidence" value="ECO:0007669"/>
    <property type="project" value="InterPro"/>
</dbReference>
<dbReference type="Gene3D" id="1.10.150.110">
    <property type="entry name" value="DNA polymerase beta, N-terminal domain-like"/>
    <property type="match status" value="1"/>
</dbReference>
<dbReference type="InterPro" id="IPR027421">
    <property type="entry name" value="DNA_pol_lamdba_lyase_dom_sf"/>
</dbReference>
<keyword evidence="3" id="KW-1185">Reference proteome</keyword>
<dbReference type="InterPro" id="IPR010996">
    <property type="entry name" value="HHH_MUS81"/>
</dbReference>
<reference evidence="2 3" key="1">
    <citation type="submission" date="2020-08" db="EMBL/GenBank/DDBJ databases">
        <title>Genomic Encyclopedia of Type Strains, Phase IV (KMG-IV): sequencing the most valuable type-strain genomes for metagenomic binning, comparative biology and taxonomic classification.</title>
        <authorList>
            <person name="Goeker M."/>
        </authorList>
    </citation>
    <scope>NUCLEOTIDE SEQUENCE [LARGE SCALE GENOMIC DNA]</scope>
    <source>
        <strain evidence="2 3">DSM 29050</strain>
    </source>
</reference>
<dbReference type="Gene3D" id="1.10.150.20">
    <property type="entry name" value="5' to 3' exonuclease, C-terminal subdomain"/>
    <property type="match status" value="1"/>
</dbReference>
<dbReference type="Pfam" id="PF14716">
    <property type="entry name" value="HHH_8"/>
    <property type="match status" value="1"/>
</dbReference>
<dbReference type="PANTHER" id="PTHR11276:SF28">
    <property type="entry name" value="DNA POLYMERASE LAMBDA"/>
    <property type="match status" value="1"/>
</dbReference>
<dbReference type="GO" id="GO:0003887">
    <property type="term" value="F:DNA-directed DNA polymerase activity"/>
    <property type="evidence" value="ECO:0007669"/>
    <property type="project" value="InterPro"/>
</dbReference>
<evidence type="ECO:0000259" key="1">
    <source>
        <dbReference type="Pfam" id="PF14716"/>
    </source>
</evidence>